<keyword evidence="1" id="KW-0472">Membrane</keyword>
<evidence type="ECO:0000313" key="3">
    <source>
        <dbReference type="Proteomes" id="UP000002725"/>
    </source>
</evidence>
<accession>B4S8J9</accession>
<dbReference type="AlphaFoldDB" id="B4S8J9"/>
<organism evidence="2 3">
    <name type="scientific">Prosthecochloris aestuarii (strain DSM 271 / SK 413)</name>
    <dbReference type="NCBI Taxonomy" id="290512"/>
    <lineage>
        <taxon>Bacteria</taxon>
        <taxon>Pseudomonadati</taxon>
        <taxon>Chlorobiota</taxon>
        <taxon>Chlorobiia</taxon>
        <taxon>Chlorobiales</taxon>
        <taxon>Chlorobiaceae</taxon>
        <taxon>Prosthecochloris</taxon>
    </lineage>
</organism>
<keyword evidence="3" id="KW-1185">Reference proteome</keyword>
<feature type="transmembrane region" description="Helical" evidence="1">
    <location>
        <begin position="12"/>
        <end position="33"/>
    </location>
</feature>
<evidence type="ECO:0000313" key="2">
    <source>
        <dbReference type="EMBL" id="ACF46386.1"/>
    </source>
</evidence>
<dbReference type="STRING" id="290512.Paes_1365"/>
<name>B4S8J9_PROA2</name>
<dbReference type="EMBL" id="CP001108">
    <property type="protein sequence ID" value="ACF46386.1"/>
    <property type="molecule type" value="Genomic_DNA"/>
</dbReference>
<sequence>MGVVNSWQSEQHARLAALLDYVVAAAAVCLLYYSSL</sequence>
<dbReference type="KEGG" id="paa:Paes_1365"/>
<protein>
    <submittedName>
        <fullName evidence="2">Uncharacterized protein</fullName>
    </submittedName>
</protein>
<gene>
    <name evidence="2" type="ordered locus">Paes_1365</name>
</gene>
<dbReference type="Proteomes" id="UP000002725">
    <property type="component" value="Chromosome"/>
</dbReference>
<evidence type="ECO:0000256" key="1">
    <source>
        <dbReference type="SAM" id="Phobius"/>
    </source>
</evidence>
<keyword evidence="1" id="KW-1133">Transmembrane helix</keyword>
<keyword evidence="1" id="KW-0812">Transmembrane</keyword>
<reference evidence="2" key="1">
    <citation type="submission" date="2008-06" db="EMBL/GenBank/DDBJ databases">
        <title>Complete sequence of chromosome of Prosthecochloris aestuarii DSM 271.</title>
        <authorList>
            <consortium name="US DOE Joint Genome Institute"/>
            <person name="Lucas S."/>
            <person name="Copeland A."/>
            <person name="Lapidus A."/>
            <person name="Glavina del Rio T."/>
            <person name="Dalin E."/>
            <person name="Tice H."/>
            <person name="Bruce D."/>
            <person name="Goodwin L."/>
            <person name="Pitluck S."/>
            <person name="Schmutz J."/>
            <person name="Larimer F."/>
            <person name="Land M."/>
            <person name="Hauser L."/>
            <person name="Kyrpides N."/>
            <person name="Anderson I."/>
            <person name="Liu Z."/>
            <person name="Li T."/>
            <person name="Zhao F."/>
            <person name="Overmann J."/>
            <person name="Bryant D.A."/>
            <person name="Richardson P."/>
        </authorList>
    </citation>
    <scope>NUCLEOTIDE SEQUENCE [LARGE SCALE GENOMIC DNA]</scope>
    <source>
        <strain evidence="2">DSM 271</strain>
    </source>
</reference>
<dbReference type="HOGENOM" id="CLU_3357725_0_0_10"/>
<proteinExistence type="predicted"/>